<dbReference type="Proteomes" id="UP000765802">
    <property type="component" value="Unassembled WGS sequence"/>
</dbReference>
<keyword evidence="6 10" id="KW-0328">Glycosyltransferase</keyword>
<accession>A0ABR7M8N3</accession>
<evidence type="ECO:0000256" key="1">
    <source>
        <dbReference type="ARBA" id="ARBA00005049"/>
    </source>
</evidence>
<dbReference type="InterPro" id="IPR003200">
    <property type="entry name" value="Nict_dMeBzImd_PRibTrfase"/>
</dbReference>
<evidence type="ECO:0000256" key="8">
    <source>
        <dbReference type="ARBA" id="ARBA00030686"/>
    </source>
</evidence>
<dbReference type="Gene3D" id="3.40.50.10210">
    <property type="match status" value="1"/>
</dbReference>
<evidence type="ECO:0000256" key="2">
    <source>
        <dbReference type="ARBA" id="ARBA00007110"/>
    </source>
</evidence>
<sequence length="341" mass="36386">MKDLFFELQEKINSKTKPLGALGQLEETALQVGSIQGSTRPEVKLPHLVVFAGDHGIAETGLVNPYPQAVTAQMVHNFIRGGAAINVFCRQHQITLKIADAGVKADLSELHGSPEFIHAKIAPGTRNYLEEPAMSFEETERAIAVGRVIVNNIAATGCNTIAFGEMGIGNSSAASLLMAAFLNLPLEKCVGRGTGADDIQLTRKLQTLQAVSDKHLSVISLRSPLKTLQYLGGYEIAMMVGAYLSAAEHKMTIVVDGFIASAALLVAQSLRPEVLDNCIFGHCSGELGHHHLLHHFGARPLLNLGMRLGEGTGAALAIPLVQSAVLFLNEMAEMDSLKIPG</sequence>
<comment type="function">
    <text evidence="10">Catalyzes the synthesis of alpha-ribazole-5'-phosphate from nicotinate mononucleotide (NAMN) and 5,6-dimethylbenzimidazole (DMB).</text>
</comment>
<dbReference type="SUPFAM" id="SSF52733">
    <property type="entry name" value="Nicotinate mononucleotide:5,6-dimethylbenzimidazole phosphoribosyltransferase (CobT)"/>
    <property type="match status" value="1"/>
</dbReference>
<dbReference type="InterPro" id="IPR017846">
    <property type="entry name" value="Nict_dMeBzImd_PRibTrfase_bact"/>
</dbReference>
<proteinExistence type="inferred from homology"/>
<feature type="active site" description="Proton acceptor" evidence="10">
    <location>
        <position position="310"/>
    </location>
</feature>
<evidence type="ECO:0000256" key="9">
    <source>
        <dbReference type="ARBA" id="ARBA00047340"/>
    </source>
</evidence>
<dbReference type="EMBL" id="MBUA01000012">
    <property type="protein sequence ID" value="MBC6490973.1"/>
    <property type="molecule type" value="Genomic_DNA"/>
</dbReference>
<keyword evidence="12" id="KW-1185">Reference proteome</keyword>
<evidence type="ECO:0000256" key="7">
    <source>
        <dbReference type="ARBA" id="ARBA00022679"/>
    </source>
</evidence>
<comment type="similarity">
    <text evidence="2 10">Belongs to the CobT family.</text>
</comment>
<dbReference type="PANTHER" id="PTHR43463">
    <property type="entry name" value="NICOTINATE-NUCLEOTIDE--DIMETHYLBENZIMIDAZOLE PHOSPHORIBOSYLTRANSFERASE"/>
    <property type="match status" value="1"/>
</dbReference>
<dbReference type="HAMAP" id="MF_00230">
    <property type="entry name" value="CobT"/>
    <property type="match status" value="1"/>
</dbReference>
<name>A0ABR7M8N3_9BACT</name>
<organism evidence="11 12">
    <name type="scientific">Flavihumibacter stibioxidans</name>
    <dbReference type="NCBI Taxonomy" id="1834163"/>
    <lineage>
        <taxon>Bacteria</taxon>
        <taxon>Pseudomonadati</taxon>
        <taxon>Bacteroidota</taxon>
        <taxon>Chitinophagia</taxon>
        <taxon>Chitinophagales</taxon>
        <taxon>Chitinophagaceae</taxon>
        <taxon>Flavihumibacter</taxon>
    </lineage>
</organism>
<comment type="pathway">
    <text evidence="1 10">Nucleoside biosynthesis; alpha-ribazole biosynthesis; alpha-ribazole from 5,6-dimethylbenzimidazole: step 1/2.</text>
</comment>
<dbReference type="PANTHER" id="PTHR43463:SF1">
    <property type="entry name" value="NICOTINATE-NUCLEOTIDE--DIMETHYLBENZIMIDAZOLE PHOSPHORIBOSYLTRANSFERASE"/>
    <property type="match status" value="1"/>
</dbReference>
<evidence type="ECO:0000256" key="4">
    <source>
        <dbReference type="ARBA" id="ARBA00015486"/>
    </source>
</evidence>
<reference evidence="11 12" key="1">
    <citation type="submission" date="2016-07" db="EMBL/GenBank/DDBJ databases">
        <title>Genome analysis of Flavihumibacter stibioxidans YS-17.</title>
        <authorList>
            <person name="Shi K."/>
            <person name="Han Y."/>
            <person name="Wang G."/>
        </authorList>
    </citation>
    <scope>NUCLEOTIDE SEQUENCE [LARGE SCALE GENOMIC DNA]</scope>
    <source>
        <strain evidence="11 12">YS-17</strain>
    </source>
</reference>
<evidence type="ECO:0000313" key="11">
    <source>
        <dbReference type="EMBL" id="MBC6490973.1"/>
    </source>
</evidence>
<evidence type="ECO:0000313" key="12">
    <source>
        <dbReference type="Proteomes" id="UP000765802"/>
    </source>
</evidence>
<gene>
    <name evidence="10" type="primary">cobT</name>
    <name evidence="11" type="ORF">BC349_08020</name>
</gene>
<dbReference type="RefSeq" id="WP_187256312.1">
    <property type="nucleotide sequence ID" value="NZ_JBHULF010000014.1"/>
</dbReference>
<comment type="catalytic activity">
    <reaction evidence="9 10">
        <text>5,6-dimethylbenzimidazole + nicotinate beta-D-ribonucleotide = alpha-ribazole 5'-phosphate + nicotinate + H(+)</text>
        <dbReference type="Rhea" id="RHEA:11196"/>
        <dbReference type="ChEBI" id="CHEBI:15378"/>
        <dbReference type="ChEBI" id="CHEBI:15890"/>
        <dbReference type="ChEBI" id="CHEBI:32544"/>
        <dbReference type="ChEBI" id="CHEBI:57502"/>
        <dbReference type="ChEBI" id="CHEBI:57918"/>
        <dbReference type="EC" id="2.4.2.21"/>
    </reaction>
</comment>
<evidence type="ECO:0000256" key="10">
    <source>
        <dbReference type="HAMAP-Rule" id="MF_00230"/>
    </source>
</evidence>
<dbReference type="Gene3D" id="1.10.1610.10">
    <property type="match status" value="1"/>
</dbReference>
<evidence type="ECO:0000256" key="3">
    <source>
        <dbReference type="ARBA" id="ARBA00011991"/>
    </source>
</evidence>
<dbReference type="EC" id="2.4.2.21" evidence="3 10"/>
<dbReference type="NCBIfam" id="NF000996">
    <property type="entry name" value="PRK00105.1"/>
    <property type="match status" value="1"/>
</dbReference>
<protein>
    <recommendedName>
        <fullName evidence="4 10">Nicotinate-nucleotide--dimethylbenzimidazole phosphoribosyltransferase</fullName>
        <shortName evidence="10">NN:DBI PRT</shortName>
        <ecNumber evidence="3 10">2.4.2.21</ecNumber>
    </recommendedName>
    <alternativeName>
        <fullName evidence="8 10">N(1)-alpha-phosphoribosyltransferase</fullName>
    </alternativeName>
</protein>
<comment type="caution">
    <text evidence="11">The sequence shown here is derived from an EMBL/GenBank/DDBJ whole genome shotgun (WGS) entry which is preliminary data.</text>
</comment>
<keyword evidence="7 10" id="KW-0808">Transferase</keyword>
<dbReference type="CDD" id="cd02439">
    <property type="entry name" value="DMB-PRT_CobT"/>
    <property type="match status" value="1"/>
</dbReference>
<dbReference type="InterPro" id="IPR023195">
    <property type="entry name" value="Nict_dMeBzImd_PRibTrfase_N"/>
</dbReference>
<dbReference type="NCBIfam" id="TIGR03160">
    <property type="entry name" value="cobT_DBIPRT"/>
    <property type="match status" value="1"/>
</dbReference>
<dbReference type="InterPro" id="IPR036087">
    <property type="entry name" value="Nict_dMeBzImd_PRibTrfase_sf"/>
</dbReference>
<dbReference type="GO" id="GO:0016757">
    <property type="term" value="F:glycosyltransferase activity"/>
    <property type="evidence" value="ECO:0007669"/>
    <property type="project" value="UniProtKB-KW"/>
</dbReference>
<keyword evidence="5 10" id="KW-0169">Cobalamin biosynthesis</keyword>
<dbReference type="Pfam" id="PF02277">
    <property type="entry name" value="DBI_PRT"/>
    <property type="match status" value="1"/>
</dbReference>
<evidence type="ECO:0000256" key="6">
    <source>
        <dbReference type="ARBA" id="ARBA00022676"/>
    </source>
</evidence>
<evidence type="ECO:0000256" key="5">
    <source>
        <dbReference type="ARBA" id="ARBA00022573"/>
    </source>
</evidence>